<dbReference type="Proteomes" id="UP001172159">
    <property type="component" value="Unassembled WGS sequence"/>
</dbReference>
<sequence>MTCLSTISLIIGLHWNYRIAMTDHRVAPITHLSRTLTQVSIDPIGLSSSANSDDISTPCPPAHLHHWPGSLYAMIIPYWNYCDGRKRGPSYSLGYHYHRFPPSIGQSDWPQRLDGLGRQHFDNVSASQLFIISQDRGLSLRGSANMGDDLDDMSASPLSSSAKFLLEVYPSVDSISLSGSAA</sequence>
<reference evidence="1" key="1">
    <citation type="submission" date="2023-06" db="EMBL/GenBank/DDBJ databases">
        <title>Genome-scale phylogeny and comparative genomics of the fungal order Sordariales.</title>
        <authorList>
            <consortium name="Lawrence Berkeley National Laboratory"/>
            <person name="Hensen N."/>
            <person name="Bonometti L."/>
            <person name="Westerberg I."/>
            <person name="Brannstrom I.O."/>
            <person name="Guillou S."/>
            <person name="Cros-Aarteil S."/>
            <person name="Calhoun S."/>
            <person name="Haridas S."/>
            <person name="Kuo A."/>
            <person name="Mondo S."/>
            <person name="Pangilinan J."/>
            <person name="Riley R."/>
            <person name="Labutti K."/>
            <person name="Andreopoulos B."/>
            <person name="Lipzen A."/>
            <person name="Chen C."/>
            <person name="Yanf M."/>
            <person name="Daum C."/>
            <person name="Ng V."/>
            <person name="Clum A."/>
            <person name="Steindorff A."/>
            <person name="Ohm R."/>
            <person name="Martin F."/>
            <person name="Silar P."/>
            <person name="Natvig D."/>
            <person name="Lalanne C."/>
            <person name="Gautier V."/>
            <person name="Ament-Velasquez S.L."/>
            <person name="Kruys A."/>
            <person name="Hutchinson M.I."/>
            <person name="Powell A.J."/>
            <person name="Barry K."/>
            <person name="Miller A.N."/>
            <person name="Grigoriev I.V."/>
            <person name="Debuchy R."/>
            <person name="Gladieux P."/>
            <person name="Thoren M.H."/>
            <person name="Johannesson H."/>
        </authorList>
    </citation>
    <scope>NUCLEOTIDE SEQUENCE</scope>
    <source>
        <strain evidence="1">CBS 540.89</strain>
    </source>
</reference>
<dbReference type="AlphaFoldDB" id="A0AA40K414"/>
<organism evidence="1 2">
    <name type="scientific">Apiosordaria backusii</name>
    <dbReference type="NCBI Taxonomy" id="314023"/>
    <lineage>
        <taxon>Eukaryota</taxon>
        <taxon>Fungi</taxon>
        <taxon>Dikarya</taxon>
        <taxon>Ascomycota</taxon>
        <taxon>Pezizomycotina</taxon>
        <taxon>Sordariomycetes</taxon>
        <taxon>Sordariomycetidae</taxon>
        <taxon>Sordariales</taxon>
        <taxon>Lasiosphaeriaceae</taxon>
        <taxon>Apiosordaria</taxon>
    </lineage>
</organism>
<proteinExistence type="predicted"/>
<keyword evidence="2" id="KW-1185">Reference proteome</keyword>
<name>A0AA40K414_9PEZI</name>
<evidence type="ECO:0000313" key="1">
    <source>
        <dbReference type="EMBL" id="KAK0745138.1"/>
    </source>
</evidence>
<protein>
    <submittedName>
        <fullName evidence="1">Uncharacterized protein</fullName>
    </submittedName>
</protein>
<comment type="caution">
    <text evidence="1">The sequence shown here is derived from an EMBL/GenBank/DDBJ whole genome shotgun (WGS) entry which is preliminary data.</text>
</comment>
<accession>A0AA40K414</accession>
<dbReference type="EMBL" id="JAUKTV010000002">
    <property type="protein sequence ID" value="KAK0745138.1"/>
    <property type="molecule type" value="Genomic_DNA"/>
</dbReference>
<gene>
    <name evidence="1" type="ORF">B0T21DRAFT_390277</name>
</gene>
<evidence type="ECO:0000313" key="2">
    <source>
        <dbReference type="Proteomes" id="UP001172159"/>
    </source>
</evidence>